<accession>A0ABQ1PR64</accession>
<keyword evidence="2" id="KW-1185">Reference proteome</keyword>
<evidence type="ECO:0000313" key="2">
    <source>
        <dbReference type="Proteomes" id="UP000630615"/>
    </source>
</evidence>
<dbReference type="RefSeq" id="WP_088271826.1">
    <property type="nucleotide sequence ID" value="NZ_BMKI01000012.1"/>
</dbReference>
<protein>
    <submittedName>
        <fullName evidence="1">Uncharacterized protein</fullName>
    </submittedName>
</protein>
<dbReference type="Proteomes" id="UP000630615">
    <property type="component" value="Unassembled WGS sequence"/>
</dbReference>
<organism evidence="1 2">
    <name type="scientific">Enterococcus wangshanyuanii</name>
    <dbReference type="NCBI Taxonomy" id="2005703"/>
    <lineage>
        <taxon>Bacteria</taxon>
        <taxon>Bacillati</taxon>
        <taxon>Bacillota</taxon>
        <taxon>Bacilli</taxon>
        <taxon>Lactobacillales</taxon>
        <taxon>Enterococcaceae</taxon>
        <taxon>Enterococcus</taxon>
    </lineage>
</organism>
<dbReference type="EMBL" id="BMKI01000012">
    <property type="protein sequence ID" value="GGD01733.1"/>
    <property type="molecule type" value="Genomic_DNA"/>
</dbReference>
<sequence>MKIYYAYFKNNQFREVKNTFFIRQVLGTDTDTLANGSQILTIGLNEEGMNATEFLIWSSNEKNLNSLLEKEVIKVLNSLSDFMESDIKKGVDETLKWLKENPLDSRELFI</sequence>
<evidence type="ECO:0000313" key="1">
    <source>
        <dbReference type="EMBL" id="GGD01733.1"/>
    </source>
</evidence>
<name>A0ABQ1PR64_9ENTE</name>
<gene>
    <name evidence="1" type="ORF">GCM10011573_34070</name>
</gene>
<proteinExistence type="predicted"/>
<comment type="caution">
    <text evidence="1">The sequence shown here is derived from an EMBL/GenBank/DDBJ whole genome shotgun (WGS) entry which is preliminary data.</text>
</comment>
<reference evidence="2" key="1">
    <citation type="journal article" date="2019" name="Int. J. Syst. Evol. Microbiol.">
        <title>The Global Catalogue of Microorganisms (GCM) 10K type strain sequencing project: providing services to taxonomists for standard genome sequencing and annotation.</title>
        <authorList>
            <consortium name="The Broad Institute Genomics Platform"/>
            <consortium name="The Broad Institute Genome Sequencing Center for Infectious Disease"/>
            <person name="Wu L."/>
            <person name="Ma J."/>
        </authorList>
    </citation>
    <scope>NUCLEOTIDE SEQUENCE [LARGE SCALE GENOMIC DNA]</scope>
    <source>
        <strain evidence="2">CGMCC 1.15942</strain>
    </source>
</reference>